<reference evidence="8" key="1">
    <citation type="submission" date="2020-06" db="EMBL/GenBank/DDBJ databases">
        <authorList>
            <person name="Li T."/>
            <person name="Hu X."/>
            <person name="Zhang T."/>
            <person name="Song X."/>
            <person name="Zhang H."/>
            <person name="Dai N."/>
            <person name="Sheng W."/>
            <person name="Hou X."/>
            <person name="Wei L."/>
        </authorList>
    </citation>
    <scope>NUCLEOTIDE SEQUENCE</scope>
    <source>
        <strain evidence="8">G02</strain>
        <tissue evidence="8">Leaf</tissue>
    </source>
</reference>
<dbReference type="InterPro" id="IPR050352">
    <property type="entry name" value="ABCG_transporters"/>
</dbReference>
<comment type="caution">
    <text evidence="8">The sequence shown here is derived from an EMBL/GenBank/DDBJ whole genome shotgun (WGS) entry which is preliminary data.</text>
</comment>
<reference evidence="8" key="2">
    <citation type="journal article" date="2024" name="Plant">
        <title>Genomic evolution and insights into agronomic trait innovations of Sesamum species.</title>
        <authorList>
            <person name="Miao H."/>
            <person name="Wang L."/>
            <person name="Qu L."/>
            <person name="Liu H."/>
            <person name="Sun Y."/>
            <person name="Le M."/>
            <person name="Wang Q."/>
            <person name="Wei S."/>
            <person name="Zheng Y."/>
            <person name="Lin W."/>
            <person name="Duan Y."/>
            <person name="Cao H."/>
            <person name="Xiong S."/>
            <person name="Wang X."/>
            <person name="Wei L."/>
            <person name="Li C."/>
            <person name="Ma Q."/>
            <person name="Ju M."/>
            <person name="Zhao R."/>
            <person name="Li G."/>
            <person name="Mu C."/>
            <person name="Tian Q."/>
            <person name="Mei H."/>
            <person name="Zhang T."/>
            <person name="Gao T."/>
            <person name="Zhang H."/>
        </authorList>
    </citation>
    <scope>NUCLEOTIDE SEQUENCE</scope>
    <source>
        <strain evidence="8">G02</strain>
    </source>
</reference>
<organism evidence="8">
    <name type="scientific">Sesamum radiatum</name>
    <name type="common">Black benniseed</name>
    <dbReference type="NCBI Taxonomy" id="300843"/>
    <lineage>
        <taxon>Eukaryota</taxon>
        <taxon>Viridiplantae</taxon>
        <taxon>Streptophyta</taxon>
        <taxon>Embryophyta</taxon>
        <taxon>Tracheophyta</taxon>
        <taxon>Spermatophyta</taxon>
        <taxon>Magnoliopsida</taxon>
        <taxon>eudicotyledons</taxon>
        <taxon>Gunneridae</taxon>
        <taxon>Pentapetalae</taxon>
        <taxon>asterids</taxon>
        <taxon>lamiids</taxon>
        <taxon>Lamiales</taxon>
        <taxon>Pedaliaceae</taxon>
        <taxon>Sesamum</taxon>
    </lineage>
</organism>
<dbReference type="EMBL" id="JACGWJ010000027">
    <property type="protein sequence ID" value="KAL0309792.1"/>
    <property type="molecule type" value="Genomic_DNA"/>
</dbReference>
<feature type="transmembrane region" description="Helical" evidence="6">
    <location>
        <begin position="100"/>
        <end position="122"/>
    </location>
</feature>
<feature type="domain" description="ABC-2 type transporter transmembrane" evidence="7">
    <location>
        <begin position="3"/>
        <end position="152"/>
    </location>
</feature>
<dbReference type="Pfam" id="PF01061">
    <property type="entry name" value="ABC2_membrane"/>
    <property type="match status" value="1"/>
</dbReference>
<gene>
    <name evidence="8" type="ORF">Sradi_5921500</name>
</gene>
<keyword evidence="5 6" id="KW-0472">Membrane</keyword>
<evidence type="ECO:0000259" key="7">
    <source>
        <dbReference type="Pfam" id="PF01061"/>
    </source>
</evidence>
<sequence length="248" mass="28215">MSTTFYTCAEAIPVFLLERYIFMRETAYNAYRRSSYVLSQSIISIPSLLILSLAFAVTTYWAVGLAGGTSGFLFYFIFILASFWAGSSFVTFLSGIIFNLMMAYTVVVAILAYFVLFSGFFITRDRIPSYWIWFHYASLVKYPYQGVMQNEFDDPSKCFVRGIQVFDGSPLRAVPDSLKLKILKSMSKTLGMNITSSTCLTRGSDILKQSGVTDIDKWSCLWITIALGFFFRVLFYFALLIGSKNKRR</sequence>
<accession>A0AAW2KT17</accession>
<dbReference type="GO" id="GO:0016020">
    <property type="term" value="C:membrane"/>
    <property type="evidence" value="ECO:0007669"/>
    <property type="project" value="UniProtKB-SubCell"/>
</dbReference>
<proteinExistence type="predicted"/>
<evidence type="ECO:0000256" key="6">
    <source>
        <dbReference type="SAM" id="Phobius"/>
    </source>
</evidence>
<feature type="transmembrane region" description="Helical" evidence="6">
    <location>
        <begin position="72"/>
        <end position="93"/>
    </location>
</feature>
<keyword evidence="4 6" id="KW-1133">Transmembrane helix</keyword>
<evidence type="ECO:0000256" key="5">
    <source>
        <dbReference type="ARBA" id="ARBA00023136"/>
    </source>
</evidence>
<evidence type="ECO:0000256" key="4">
    <source>
        <dbReference type="ARBA" id="ARBA00022989"/>
    </source>
</evidence>
<dbReference type="PANTHER" id="PTHR48041:SF109">
    <property type="entry name" value="ABC TRANSPORTER G FAMILY MEMBER 20"/>
    <property type="match status" value="1"/>
</dbReference>
<keyword evidence="3 6" id="KW-0812">Transmembrane</keyword>
<dbReference type="AlphaFoldDB" id="A0AAW2KT17"/>
<evidence type="ECO:0000256" key="3">
    <source>
        <dbReference type="ARBA" id="ARBA00022692"/>
    </source>
</evidence>
<evidence type="ECO:0000256" key="1">
    <source>
        <dbReference type="ARBA" id="ARBA00004141"/>
    </source>
</evidence>
<keyword evidence="2" id="KW-0813">Transport</keyword>
<evidence type="ECO:0000313" key="8">
    <source>
        <dbReference type="EMBL" id="KAL0309792.1"/>
    </source>
</evidence>
<protein>
    <submittedName>
        <fullName evidence="8">ABC transporter G family member 6</fullName>
    </submittedName>
</protein>
<evidence type="ECO:0000256" key="2">
    <source>
        <dbReference type="ARBA" id="ARBA00022448"/>
    </source>
</evidence>
<feature type="transmembrane region" description="Helical" evidence="6">
    <location>
        <begin position="221"/>
        <end position="242"/>
    </location>
</feature>
<dbReference type="InterPro" id="IPR013525">
    <property type="entry name" value="ABC2_TM"/>
</dbReference>
<dbReference type="GO" id="GO:0140359">
    <property type="term" value="F:ABC-type transporter activity"/>
    <property type="evidence" value="ECO:0007669"/>
    <property type="project" value="InterPro"/>
</dbReference>
<name>A0AAW2KT17_SESRA</name>
<dbReference type="PANTHER" id="PTHR48041">
    <property type="entry name" value="ABC TRANSPORTER G FAMILY MEMBER 28"/>
    <property type="match status" value="1"/>
</dbReference>
<feature type="transmembrane region" description="Helical" evidence="6">
    <location>
        <begin position="42"/>
        <end position="66"/>
    </location>
</feature>
<comment type="subcellular location">
    <subcellularLocation>
        <location evidence="1">Membrane</location>
        <topology evidence="1">Multi-pass membrane protein</topology>
    </subcellularLocation>
</comment>